<accession>A0ABT8GH69</accession>
<feature type="transmembrane region" description="Helical" evidence="8">
    <location>
        <begin position="398"/>
        <end position="417"/>
    </location>
</feature>
<keyword evidence="6 8" id="KW-0472">Membrane</keyword>
<feature type="transmembrane region" description="Helical" evidence="8">
    <location>
        <begin position="55"/>
        <end position="77"/>
    </location>
</feature>
<dbReference type="CDD" id="cd06421">
    <property type="entry name" value="CESA_CelA_like"/>
    <property type="match status" value="1"/>
</dbReference>
<evidence type="ECO:0000256" key="4">
    <source>
        <dbReference type="ARBA" id="ARBA00022692"/>
    </source>
</evidence>
<keyword evidence="10" id="KW-1185">Reference proteome</keyword>
<dbReference type="PANTHER" id="PTHR43867:SF2">
    <property type="entry name" value="CELLULOSE SYNTHASE CATALYTIC SUBUNIT A [UDP-FORMING]"/>
    <property type="match status" value="1"/>
</dbReference>
<proteinExistence type="predicted"/>
<evidence type="ECO:0000313" key="9">
    <source>
        <dbReference type="EMBL" id="MDN4480782.1"/>
    </source>
</evidence>
<feature type="compositionally biased region" description="Low complexity" evidence="7">
    <location>
        <begin position="529"/>
        <end position="542"/>
    </location>
</feature>
<evidence type="ECO:0000313" key="10">
    <source>
        <dbReference type="Proteomes" id="UP001172708"/>
    </source>
</evidence>
<keyword evidence="3" id="KW-0808">Transferase</keyword>
<dbReference type="SUPFAM" id="SSF53448">
    <property type="entry name" value="Nucleotide-diphospho-sugar transferases"/>
    <property type="match status" value="1"/>
</dbReference>
<evidence type="ECO:0000256" key="2">
    <source>
        <dbReference type="ARBA" id="ARBA00022676"/>
    </source>
</evidence>
<name>A0ABT8GH69_9MICO</name>
<dbReference type="InterPro" id="IPR029044">
    <property type="entry name" value="Nucleotide-diphossugar_trans"/>
</dbReference>
<feature type="transmembrane region" description="Helical" evidence="8">
    <location>
        <begin position="24"/>
        <end position="43"/>
    </location>
</feature>
<keyword evidence="4 8" id="KW-0812">Transmembrane</keyword>
<dbReference type="PANTHER" id="PTHR43867">
    <property type="entry name" value="CELLULOSE SYNTHASE CATALYTIC SUBUNIT A [UDP-FORMING]"/>
    <property type="match status" value="1"/>
</dbReference>
<comment type="caution">
    <text evidence="9">The sequence shown here is derived from an EMBL/GenBank/DDBJ whole genome shotgun (WGS) entry which is preliminary data.</text>
</comment>
<evidence type="ECO:0000256" key="5">
    <source>
        <dbReference type="ARBA" id="ARBA00022989"/>
    </source>
</evidence>
<feature type="region of interest" description="Disordered" evidence="7">
    <location>
        <begin position="519"/>
        <end position="583"/>
    </location>
</feature>
<comment type="subcellular location">
    <subcellularLocation>
        <location evidence="1">Membrane</location>
        <topology evidence="1">Multi-pass membrane protein</topology>
    </subcellularLocation>
</comment>
<keyword evidence="2" id="KW-0328">Glycosyltransferase</keyword>
<reference evidence="9" key="1">
    <citation type="submission" date="2023-06" db="EMBL/GenBank/DDBJ databases">
        <title>Egi l300058.</title>
        <authorList>
            <person name="Gao L."/>
            <person name="Fang B.-Z."/>
            <person name="Li W.-J."/>
        </authorList>
    </citation>
    <scope>NUCLEOTIDE SEQUENCE</scope>
    <source>
        <strain evidence="9">EGI L300058</strain>
    </source>
</reference>
<evidence type="ECO:0000256" key="6">
    <source>
        <dbReference type="ARBA" id="ARBA00023136"/>
    </source>
</evidence>
<evidence type="ECO:0000256" key="1">
    <source>
        <dbReference type="ARBA" id="ARBA00004141"/>
    </source>
</evidence>
<evidence type="ECO:0000256" key="7">
    <source>
        <dbReference type="SAM" id="MobiDB-lite"/>
    </source>
</evidence>
<keyword evidence="5 8" id="KW-1133">Transmembrane helix</keyword>
<sequence length="583" mass="64561">MAADPETATPPHTSIGDGRGPSPVMILLVLVSTLGILVYTGFLLDPSNRGDLIPYIMVITAESILVFHALLAMWTILSGAQSSRDFAYHRARAAVFGRAHGKAPEAWPLRLDGRRVEVDVFITVYGEDLDVVRRTATAALAMHGRHRTWILDDGRSDDVRDLAGEIGARYVRRLSSGGAKAGNVNHALTLAKSEFFAIFDADFVPHPTFLAETIPFMVDEKVAFVQTPQAYGNLHTTVARGAAYMQAVFYRFIQPGRNRFNAAFCVGTNVLFRRAAIDDVHGICTDSKSEDVWTSLALHERGWRSVFIPEVLAVGEAPDTIEAYSKQQLRWATGGFEILLTRMPLANRRLTMDQRIQYFVTATFYLTGICPLLLILVPPLEIYFDLRPMNLSLTVLTWAVYYCGFYAMQIVLAWYTLGSFRWETLTLATVSFPIYAKAFINAFTGRDVGWQSTGTARGRSPYNFIIPQILFFLFLLLTSGVAIWRDIDNGVLTLATAWNITNTVILGAFVGAARREARALRTGRRGSPRRAPGAPGPDSAPRTVVARPAGVDDTPKRGQQEADALATLAAPSRRERREKELVR</sequence>
<dbReference type="Proteomes" id="UP001172708">
    <property type="component" value="Unassembled WGS sequence"/>
</dbReference>
<protein>
    <submittedName>
        <fullName evidence="9">Cellulose synthase catalytic subunit</fullName>
    </submittedName>
</protein>
<gene>
    <name evidence="9" type="ORF">QQX02_07600</name>
</gene>
<dbReference type="InterPro" id="IPR050321">
    <property type="entry name" value="Glycosyltr_2/OpgH_subfam"/>
</dbReference>
<dbReference type="Pfam" id="PF13641">
    <property type="entry name" value="Glyco_tranf_2_3"/>
    <property type="match status" value="1"/>
</dbReference>
<evidence type="ECO:0000256" key="3">
    <source>
        <dbReference type="ARBA" id="ARBA00022679"/>
    </source>
</evidence>
<dbReference type="EMBL" id="JAUHQA010000001">
    <property type="protein sequence ID" value="MDN4480782.1"/>
    <property type="molecule type" value="Genomic_DNA"/>
</dbReference>
<evidence type="ECO:0000256" key="8">
    <source>
        <dbReference type="SAM" id="Phobius"/>
    </source>
</evidence>
<dbReference type="RefSeq" id="WP_301142246.1">
    <property type="nucleotide sequence ID" value="NZ_JAUHQA010000001.1"/>
</dbReference>
<dbReference type="Gene3D" id="3.90.550.10">
    <property type="entry name" value="Spore Coat Polysaccharide Biosynthesis Protein SpsA, Chain A"/>
    <property type="match status" value="1"/>
</dbReference>
<organism evidence="9 10">
    <name type="scientific">Demequina muriae</name>
    <dbReference type="NCBI Taxonomy" id="3051664"/>
    <lineage>
        <taxon>Bacteria</taxon>
        <taxon>Bacillati</taxon>
        <taxon>Actinomycetota</taxon>
        <taxon>Actinomycetes</taxon>
        <taxon>Micrococcales</taxon>
        <taxon>Demequinaceae</taxon>
        <taxon>Demequina</taxon>
    </lineage>
</organism>
<feature type="transmembrane region" description="Helical" evidence="8">
    <location>
        <begin position="490"/>
        <end position="512"/>
    </location>
</feature>
<feature type="transmembrane region" description="Helical" evidence="8">
    <location>
        <begin position="358"/>
        <end position="378"/>
    </location>
</feature>
<feature type="transmembrane region" description="Helical" evidence="8">
    <location>
        <begin position="464"/>
        <end position="484"/>
    </location>
</feature>
<feature type="compositionally biased region" description="Basic and acidic residues" evidence="7">
    <location>
        <begin position="572"/>
        <end position="583"/>
    </location>
</feature>